<dbReference type="CDD" id="cd06170">
    <property type="entry name" value="LuxR_C_like"/>
    <property type="match status" value="1"/>
</dbReference>
<reference evidence="9" key="1">
    <citation type="journal article" date="2019" name="Int. J. Syst. Evol. Microbiol.">
        <title>The Global Catalogue of Microorganisms (GCM) 10K type strain sequencing project: providing services to taxonomists for standard genome sequencing and annotation.</title>
        <authorList>
            <consortium name="The Broad Institute Genomics Platform"/>
            <consortium name="The Broad Institute Genome Sequencing Center for Infectious Disease"/>
            <person name="Wu L."/>
            <person name="Ma J."/>
        </authorList>
    </citation>
    <scope>NUCLEOTIDE SEQUENCE [LARGE SCALE GENOMIC DNA]</scope>
    <source>
        <strain evidence="9">JCM 17021</strain>
    </source>
</reference>
<dbReference type="Pfam" id="PF00196">
    <property type="entry name" value="GerE"/>
    <property type="match status" value="1"/>
</dbReference>
<evidence type="ECO:0000259" key="7">
    <source>
        <dbReference type="PROSITE" id="PS50110"/>
    </source>
</evidence>
<dbReference type="CDD" id="cd17535">
    <property type="entry name" value="REC_NarL-like"/>
    <property type="match status" value="1"/>
</dbReference>
<dbReference type="SMART" id="SM00421">
    <property type="entry name" value="HTH_LUXR"/>
    <property type="match status" value="1"/>
</dbReference>
<dbReference type="PRINTS" id="PR00038">
    <property type="entry name" value="HTHLUXR"/>
</dbReference>
<evidence type="ECO:0000256" key="5">
    <source>
        <dbReference type="PROSITE-ProRule" id="PRU00169"/>
    </source>
</evidence>
<feature type="domain" description="Response regulatory" evidence="7">
    <location>
        <begin position="9"/>
        <end position="148"/>
    </location>
</feature>
<comment type="caution">
    <text evidence="8">The sequence shown here is derived from an EMBL/GenBank/DDBJ whole genome shotgun (WGS) entry which is preliminary data.</text>
</comment>
<organism evidence="8 9">
    <name type="scientific">Leifsonia kafniensis</name>
    <dbReference type="NCBI Taxonomy" id="475957"/>
    <lineage>
        <taxon>Bacteria</taxon>
        <taxon>Bacillati</taxon>
        <taxon>Actinomycetota</taxon>
        <taxon>Actinomycetes</taxon>
        <taxon>Micrococcales</taxon>
        <taxon>Microbacteriaceae</taxon>
        <taxon>Leifsonia</taxon>
    </lineage>
</organism>
<dbReference type="PANTHER" id="PTHR43214:SF24">
    <property type="entry name" value="TRANSCRIPTIONAL REGULATORY PROTEIN NARL-RELATED"/>
    <property type="match status" value="1"/>
</dbReference>
<accession>A0ABP7KL11</accession>
<dbReference type="SMART" id="SM00448">
    <property type="entry name" value="REC"/>
    <property type="match status" value="1"/>
</dbReference>
<keyword evidence="9" id="KW-1185">Reference proteome</keyword>
<dbReference type="PANTHER" id="PTHR43214">
    <property type="entry name" value="TWO-COMPONENT RESPONSE REGULATOR"/>
    <property type="match status" value="1"/>
</dbReference>
<sequence>MKAPAPRIRVVIVDDQALFVSGMQMLLESQADLEVVGTAADGHSGVEVVARTNPDIVLMDIRMPILDGIEATSRIVAAVTARQQAEEKPNLDMRAETKAADDTQPRVIILTTFQRDEAVYRAIRTGASGFITKDATPEFILAAIRTVNSGKAVLAPKATFDLVREFAAAPGSSDRPLELAIEALSPREREIFLLTARGLSNAEIATAAFVSEATVKSHVRAILSKLTLQSRVQIVIYAYENGLLTY</sequence>
<evidence type="ECO:0000256" key="4">
    <source>
        <dbReference type="ARBA" id="ARBA00023163"/>
    </source>
</evidence>
<evidence type="ECO:0000259" key="6">
    <source>
        <dbReference type="PROSITE" id="PS50043"/>
    </source>
</evidence>
<keyword evidence="4" id="KW-0804">Transcription</keyword>
<feature type="domain" description="HTH luxR-type" evidence="6">
    <location>
        <begin position="177"/>
        <end position="242"/>
    </location>
</feature>
<dbReference type="InterPro" id="IPR000792">
    <property type="entry name" value="Tscrpt_reg_LuxR_C"/>
</dbReference>
<evidence type="ECO:0000256" key="1">
    <source>
        <dbReference type="ARBA" id="ARBA00022553"/>
    </source>
</evidence>
<protein>
    <submittedName>
        <fullName evidence="8">Response regulator transcription factor</fullName>
    </submittedName>
</protein>
<dbReference type="PROSITE" id="PS50043">
    <property type="entry name" value="HTH_LUXR_2"/>
    <property type="match status" value="1"/>
</dbReference>
<dbReference type="EMBL" id="BAABCN010000004">
    <property type="protein sequence ID" value="GAA3878170.1"/>
    <property type="molecule type" value="Genomic_DNA"/>
</dbReference>
<dbReference type="InterPro" id="IPR039420">
    <property type="entry name" value="WalR-like"/>
</dbReference>
<evidence type="ECO:0000313" key="8">
    <source>
        <dbReference type="EMBL" id="GAA3878170.1"/>
    </source>
</evidence>
<proteinExistence type="predicted"/>
<dbReference type="InterPro" id="IPR058245">
    <property type="entry name" value="NreC/VraR/RcsB-like_REC"/>
</dbReference>
<name>A0ABP7KL11_9MICO</name>
<dbReference type="InterPro" id="IPR011006">
    <property type="entry name" value="CheY-like_superfamily"/>
</dbReference>
<dbReference type="InterPro" id="IPR001789">
    <property type="entry name" value="Sig_transdc_resp-reg_receiver"/>
</dbReference>
<evidence type="ECO:0000256" key="3">
    <source>
        <dbReference type="ARBA" id="ARBA00023125"/>
    </source>
</evidence>
<dbReference type="SUPFAM" id="SSF52172">
    <property type="entry name" value="CheY-like"/>
    <property type="match status" value="1"/>
</dbReference>
<evidence type="ECO:0000313" key="9">
    <source>
        <dbReference type="Proteomes" id="UP001501803"/>
    </source>
</evidence>
<keyword evidence="1 5" id="KW-0597">Phosphoprotein</keyword>
<keyword evidence="2" id="KW-0805">Transcription regulation</keyword>
<dbReference type="Gene3D" id="3.40.50.2300">
    <property type="match status" value="1"/>
</dbReference>
<evidence type="ECO:0000256" key="2">
    <source>
        <dbReference type="ARBA" id="ARBA00023015"/>
    </source>
</evidence>
<dbReference type="Proteomes" id="UP001501803">
    <property type="component" value="Unassembled WGS sequence"/>
</dbReference>
<keyword evidence="3" id="KW-0238">DNA-binding</keyword>
<dbReference type="Pfam" id="PF00072">
    <property type="entry name" value="Response_reg"/>
    <property type="match status" value="1"/>
</dbReference>
<gene>
    <name evidence="8" type="ORF">GCM10022381_20750</name>
</gene>
<dbReference type="PROSITE" id="PS50110">
    <property type="entry name" value="RESPONSE_REGULATORY"/>
    <property type="match status" value="1"/>
</dbReference>
<feature type="modified residue" description="4-aspartylphosphate" evidence="5">
    <location>
        <position position="60"/>
    </location>
</feature>